<dbReference type="Proteomes" id="UP001606210">
    <property type="component" value="Unassembled WGS sequence"/>
</dbReference>
<keyword evidence="1" id="KW-0472">Membrane</keyword>
<protein>
    <submittedName>
        <fullName evidence="2">Uncharacterized protein</fullName>
    </submittedName>
</protein>
<evidence type="ECO:0000256" key="1">
    <source>
        <dbReference type="SAM" id="Phobius"/>
    </source>
</evidence>
<comment type="caution">
    <text evidence="2">The sequence shown here is derived from an EMBL/GenBank/DDBJ whole genome shotgun (WGS) entry which is preliminary data.</text>
</comment>
<dbReference type="EMBL" id="JBIGHV010000004">
    <property type="protein sequence ID" value="MFG6430431.1"/>
    <property type="molecule type" value="Genomic_DNA"/>
</dbReference>
<keyword evidence="1" id="KW-0812">Transmembrane</keyword>
<reference evidence="2 3" key="1">
    <citation type="submission" date="2024-08" db="EMBL/GenBank/DDBJ databases">
        <authorList>
            <person name="Lu H."/>
        </authorList>
    </citation>
    <scope>NUCLEOTIDE SEQUENCE [LARGE SCALE GENOMIC DNA]</scope>
    <source>
        <strain evidence="2 3">LYH14W</strain>
    </source>
</reference>
<dbReference type="RefSeq" id="WP_394478697.1">
    <property type="nucleotide sequence ID" value="NZ_JBIGHV010000004.1"/>
</dbReference>
<feature type="transmembrane region" description="Helical" evidence="1">
    <location>
        <begin position="80"/>
        <end position="98"/>
    </location>
</feature>
<proteinExistence type="predicted"/>
<evidence type="ECO:0000313" key="3">
    <source>
        <dbReference type="Proteomes" id="UP001606210"/>
    </source>
</evidence>
<name>A0ABW7F1C6_9BURK</name>
<organism evidence="2 3">
    <name type="scientific">Pelomonas parva</name>
    <dbReference type="NCBI Taxonomy" id="3299032"/>
    <lineage>
        <taxon>Bacteria</taxon>
        <taxon>Pseudomonadati</taxon>
        <taxon>Pseudomonadota</taxon>
        <taxon>Betaproteobacteria</taxon>
        <taxon>Burkholderiales</taxon>
        <taxon>Sphaerotilaceae</taxon>
        <taxon>Roseateles</taxon>
    </lineage>
</organism>
<keyword evidence="3" id="KW-1185">Reference proteome</keyword>
<feature type="transmembrane region" description="Helical" evidence="1">
    <location>
        <begin position="48"/>
        <end position="68"/>
    </location>
</feature>
<gene>
    <name evidence="2" type="ORF">ACG00Y_10925</name>
</gene>
<sequence length="132" mass="13654">MARLDSIFHPAARSVRLFGLYLIVTGTALLLAPAALLTPLALPVPQDVWVRMAGVLALALGATDVLTAHAGSPLLWRATVWRRAVAGAALLGLVAAGIAPPAVILFAAIDIAAACWTARALRSVKPTPLQHA</sequence>
<evidence type="ECO:0000313" key="2">
    <source>
        <dbReference type="EMBL" id="MFG6430431.1"/>
    </source>
</evidence>
<feature type="transmembrane region" description="Helical" evidence="1">
    <location>
        <begin position="20"/>
        <end position="42"/>
    </location>
</feature>
<keyword evidence="1" id="KW-1133">Transmembrane helix</keyword>
<accession>A0ABW7F1C6</accession>